<evidence type="ECO:0000256" key="5">
    <source>
        <dbReference type="SAM" id="MobiDB-lite"/>
    </source>
</evidence>
<feature type="compositionally biased region" description="Polar residues" evidence="5">
    <location>
        <begin position="527"/>
        <end position="536"/>
    </location>
</feature>
<feature type="transmembrane region" description="Helical" evidence="6">
    <location>
        <begin position="298"/>
        <end position="317"/>
    </location>
</feature>
<name>A0A7I7RFT4_MYCCF</name>
<feature type="domain" description="SLC26A/SulP transporter" evidence="7">
    <location>
        <begin position="2"/>
        <end position="357"/>
    </location>
</feature>
<feature type="transmembrane region" description="Helical" evidence="6">
    <location>
        <begin position="148"/>
        <end position="169"/>
    </location>
</feature>
<evidence type="ECO:0000313" key="8">
    <source>
        <dbReference type="EMBL" id="BBY42765.1"/>
    </source>
</evidence>
<feature type="transmembrane region" description="Helical" evidence="6">
    <location>
        <begin position="181"/>
        <end position="200"/>
    </location>
</feature>
<feature type="transmembrane region" description="Helical" evidence="6">
    <location>
        <begin position="108"/>
        <end position="128"/>
    </location>
</feature>
<keyword evidence="3 6" id="KW-1133">Transmembrane helix</keyword>
<evidence type="ECO:0000256" key="1">
    <source>
        <dbReference type="ARBA" id="ARBA00004141"/>
    </source>
</evidence>
<feature type="region of interest" description="Disordered" evidence="5">
    <location>
        <begin position="477"/>
        <end position="536"/>
    </location>
</feature>
<feature type="transmembrane region" description="Helical" evidence="6">
    <location>
        <begin position="354"/>
        <end position="386"/>
    </location>
</feature>
<dbReference type="PANTHER" id="PTHR11814">
    <property type="entry name" value="SULFATE TRANSPORTER"/>
    <property type="match status" value="1"/>
</dbReference>
<feature type="transmembrane region" description="Helical" evidence="6">
    <location>
        <begin position="221"/>
        <end position="243"/>
    </location>
</feature>
<feature type="transmembrane region" description="Helical" evidence="6">
    <location>
        <begin position="32"/>
        <end position="50"/>
    </location>
</feature>
<keyword evidence="4 6" id="KW-0472">Membrane</keyword>
<feature type="transmembrane region" description="Helical" evidence="6">
    <location>
        <begin position="323"/>
        <end position="342"/>
    </location>
</feature>
<evidence type="ECO:0000313" key="9">
    <source>
        <dbReference type="Proteomes" id="UP000466431"/>
    </source>
</evidence>
<keyword evidence="2 6" id="KW-0812">Transmembrane</keyword>
<dbReference type="GO" id="GO:0016020">
    <property type="term" value="C:membrane"/>
    <property type="evidence" value="ECO:0007669"/>
    <property type="project" value="UniProtKB-SubCell"/>
</dbReference>
<organism evidence="8 9">
    <name type="scientific">Mycolicibacterium celeriflavum</name>
    <name type="common">Mycobacterium celeriflavum</name>
    <dbReference type="NCBI Taxonomy" id="1249101"/>
    <lineage>
        <taxon>Bacteria</taxon>
        <taxon>Bacillati</taxon>
        <taxon>Actinomycetota</taxon>
        <taxon>Actinomycetes</taxon>
        <taxon>Mycobacteriales</taxon>
        <taxon>Mycobacteriaceae</taxon>
        <taxon>Mycolicibacterium</taxon>
    </lineage>
</organism>
<keyword evidence="9" id="KW-1185">Reference proteome</keyword>
<accession>A0A7I7RFT4</accession>
<evidence type="ECO:0000259" key="7">
    <source>
        <dbReference type="Pfam" id="PF00916"/>
    </source>
</evidence>
<evidence type="ECO:0000256" key="4">
    <source>
        <dbReference type="ARBA" id="ARBA00023136"/>
    </source>
</evidence>
<proteinExistence type="predicted"/>
<sequence length="536" mass="54632">MLRYDVPASLVVFLVALPLSLGIAVASNAPVLAGLIAAIVGGILAGALGGSPLQVSGPAAGLTVIVAGLVGQFGWAVTCAITVCAGVLQVLFGLSRVARAALAISPVVVYAMLAGIGVTIALQQLHVLLGGESKSSAMTSITELPAQLVNAGGAGLALGLAVIAVLVVWPRVPSPVGKVPGPLVAIVGVTLASVALPLDVPRIAIDGSLLDALQLPELPDGNWGAFAVGVLTVALIASVESLLSAVSVDRLHGGTRTNFDRELLGQGSANIVSGAIGGLPITGVIVRSSTNVAAGARTRASAILHGVWVLVFALPFAGLVQQIPSAALAGLLIVIGLRLVKWPHIKTAHRTGDLAVYLVTILGVVFVNLLAGVLIGLGLAVSLVLWRVVRTQIRVDHTGDDHWRVVVTGSLTFLSLPQLTRKLTAIPASATVTLELLVDYLDHPCQESIAHWQRQHQAGGGTVHIHELGPVGMDSALNGPPERALDSPSGHLVGVNGDGANWPGAQRRTVNGHRSDGTPESILDGLAQSTSGGPRQ</sequence>
<evidence type="ECO:0000256" key="6">
    <source>
        <dbReference type="SAM" id="Phobius"/>
    </source>
</evidence>
<dbReference type="InterPro" id="IPR001902">
    <property type="entry name" value="SLC26A/SulP_fam"/>
</dbReference>
<dbReference type="Pfam" id="PF00916">
    <property type="entry name" value="Sulfate_transp"/>
    <property type="match status" value="1"/>
</dbReference>
<dbReference type="KEGG" id="mcee:MCEL_10600"/>
<dbReference type="AlphaFoldDB" id="A0A7I7RFT4"/>
<evidence type="ECO:0000256" key="2">
    <source>
        <dbReference type="ARBA" id="ARBA00022692"/>
    </source>
</evidence>
<feature type="transmembrane region" description="Helical" evidence="6">
    <location>
        <begin position="62"/>
        <end position="88"/>
    </location>
</feature>
<dbReference type="GO" id="GO:0055085">
    <property type="term" value="P:transmembrane transport"/>
    <property type="evidence" value="ECO:0007669"/>
    <property type="project" value="InterPro"/>
</dbReference>
<dbReference type="InterPro" id="IPR011547">
    <property type="entry name" value="SLC26A/SulP_dom"/>
</dbReference>
<evidence type="ECO:0000256" key="3">
    <source>
        <dbReference type="ARBA" id="ARBA00022989"/>
    </source>
</evidence>
<dbReference type="Proteomes" id="UP000466431">
    <property type="component" value="Chromosome"/>
</dbReference>
<gene>
    <name evidence="8" type="ORF">MCEL_10600</name>
</gene>
<protein>
    <submittedName>
        <fullName evidence="8">Transporter</fullName>
    </submittedName>
</protein>
<dbReference type="EMBL" id="AP022591">
    <property type="protein sequence ID" value="BBY42765.1"/>
    <property type="molecule type" value="Genomic_DNA"/>
</dbReference>
<comment type="subcellular location">
    <subcellularLocation>
        <location evidence="1">Membrane</location>
        <topology evidence="1">Multi-pass membrane protein</topology>
    </subcellularLocation>
</comment>
<reference evidence="8 9" key="1">
    <citation type="journal article" date="2019" name="Emerg. Microbes Infect.">
        <title>Comprehensive subspecies identification of 175 nontuberculous mycobacteria species based on 7547 genomic profiles.</title>
        <authorList>
            <person name="Matsumoto Y."/>
            <person name="Kinjo T."/>
            <person name="Motooka D."/>
            <person name="Nabeya D."/>
            <person name="Jung N."/>
            <person name="Uechi K."/>
            <person name="Horii T."/>
            <person name="Iida T."/>
            <person name="Fujita J."/>
            <person name="Nakamura S."/>
        </authorList>
    </citation>
    <scope>NUCLEOTIDE SEQUENCE [LARGE SCALE GENOMIC DNA]</scope>
    <source>
        <strain evidence="8 9">JCM 18439</strain>
    </source>
</reference>